<dbReference type="InterPro" id="IPR036961">
    <property type="entry name" value="Kinesin_motor_dom_sf"/>
</dbReference>
<dbReference type="InterPro" id="IPR044986">
    <property type="entry name" value="KIF15/KIN-12"/>
</dbReference>
<dbReference type="InterPro" id="IPR019821">
    <property type="entry name" value="Kinesin_motor_CS"/>
</dbReference>
<dbReference type="EnsemblPlants" id="Pp3c7_19554V3.2">
    <property type="protein sequence ID" value="Pp3c7_19554V3.2"/>
    <property type="gene ID" value="Pp3c7_19554"/>
</dbReference>
<dbReference type="GO" id="GO:0005524">
    <property type="term" value="F:ATP binding"/>
    <property type="evidence" value="ECO:0007669"/>
    <property type="project" value="UniProtKB-UniRule"/>
</dbReference>
<dbReference type="EnsemblPlants" id="Pp3c7_19550V3.1">
    <property type="protein sequence ID" value="Pp3c7_19550V3.1"/>
    <property type="gene ID" value="Pp3c7_19550"/>
</dbReference>
<dbReference type="Gramene" id="Pp3c7_19554V3.4">
    <property type="protein sequence ID" value="Pp3c7_19554V3.4"/>
    <property type="gene ID" value="Pp3c7_19554"/>
</dbReference>
<dbReference type="RefSeq" id="XP_024380133.1">
    <property type="nucleotide sequence ID" value="XM_024524365.2"/>
</dbReference>
<dbReference type="RefSeq" id="XP_024380144.1">
    <property type="nucleotide sequence ID" value="XM_024524376.2"/>
</dbReference>
<feature type="coiled-coil region" evidence="8">
    <location>
        <begin position="1045"/>
        <end position="1072"/>
    </location>
</feature>
<dbReference type="PANTHER" id="PTHR37739:SF16">
    <property type="entry name" value="KINESIN-LIKE PROTEIN"/>
    <property type="match status" value="1"/>
</dbReference>
<dbReference type="GO" id="GO:0016887">
    <property type="term" value="F:ATP hydrolysis activity"/>
    <property type="evidence" value="ECO:0000318"/>
    <property type="project" value="GO_Central"/>
</dbReference>
<keyword evidence="3 7" id="KW-0067">ATP-binding</keyword>
<dbReference type="InterPro" id="IPR001752">
    <property type="entry name" value="Kinesin_motor_dom"/>
</dbReference>
<accession>A0A2K1KC89</accession>
<dbReference type="GO" id="GO:0008017">
    <property type="term" value="F:microtubule binding"/>
    <property type="evidence" value="ECO:0000318"/>
    <property type="project" value="GO_Central"/>
</dbReference>
<evidence type="ECO:0000256" key="2">
    <source>
        <dbReference type="ARBA" id="ARBA00022741"/>
    </source>
</evidence>
<dbReference type="Gramene" id="Pp3c7_19554V3.5">
    <property type="protein sequence ID" value="Pp3c7_19554V3.5"/>
    <property type="gene ID" value="Pp3c7_19554"/>
</dbReference>
<feature type="compositionally biased region" description="Low complexity" evidence="9">
    <location>
        <begin position="579"/>
        <end position="589"/>
    </location>
</feature>
<reference evidence="11 13" key="2">
    <citation type="journal article" date="2018" name="Plant J.">
        <title>The Physcomitrella patens chromosome-scale assembly reveals moss genome structure and evolution.</title>
        <authorList>
            <person name="Lang D."/>
            <person name="Ullrich K.K."/>
            <person name="Murat F."/>
            <person name="Fuchs J."/>
            <person name="Jenkins J."/>
            <person name="Haas F.B."/>
            <person name="Piednoel M."/>
            <person name="Gundlach H."/>
            <person name="Van Bel M."/>
            <person name="Meyberg R."/>
            <person name="Vives C."/>
            <person name="Morata J."/>
            <person name="Symeonidi A."/>
            <person name="Hiss M."/>
            <person name="Muchero W."/>
            <person name="Kamisugi Y."/>
            <person name="Saleh O."/>
            <person name="Blanc G."/>
            <person name="Decker E.L."/>
            <person name="van Gessel N."/>
            <person name="Grimwood J."/>
            <person name="Hayes R.D."/>
            <person name="Graham S.W."/>
            <person name="Gunter L.E."/>
            <person name="McDaniel S.F."/>
            <person name="Hoernstein S.N.W."/>
            <person name="Larsson A."/>
            <person name="Li F.W."/>
            <person name="Perroud P.F."/>
            <person name="Phillips J."/>
            <person name="Ranjan P."/>
            <person name="Rokshar D.S."/>
            <person name="Rothfels C.J."/>
            <person name="Schneider L."/>
            <person name="Shu S."/>
            <person name="Stevenson D.W."/>
            <person name="Thummler F."/>
            <person name="Tillich M."/>
            <person name="Villarreal Aguilar J.C."/>
            <person name="Widiez T."/>
            <person name="Wong G.K."/>
            <person name="Wymore A."/>
            <person name="Zhang Y."/>
            <person name="Zimmer A.D."/>
            <person name="Quatrano R.S."/>
            <person name="Mayer K.F.X."/>
            <person name="Goodstein D."/>
            <person name="Casacuberta J.M."/>
            <person name="Vandepoele K."/>
            <person name="Reski R."/>
            <person name="Cuming A.C."/>
            <person name="Tuskan G.A."/>
            <person name="Maumus F."/>
            <person name="Salse J."/>
            <person name="Schmutz J."/>
            <person name="Rensing S.A."/>
        </authorList>
    </citation>
    <scope>NUCLEOTIDE SEQUENCE [LARGE SCALE GENOMIC DNA]</scope>
    <source>
        <strain evidence="12 13">cv. Gransden 2004</strain>
    </source>
</reference>
<keyword evidence="2 7" id="KW-0547">Nucleotide-binding</keyword>
<evidence type="ECO:0000313" key="12">
    <source>
        <dbReference type="EnsemblPlants" id="Pp3c7_19550V3.1"/>
    </source>
</evidence>
<dbReference type="AlphaFoldDB" id="A0A2K1KC89"/>
<feature type="region of interest" description="Disordered" evidence="9">
    <location>
        <begin position="574"/>
        <end position="655"/>
    </location>
</feature>
<dbReference type="PROSITE" id="PS00411">
    <property type="entry name" value="KINESIN_MOTOR_1"/>
    <property type="match status" value="1"/>
</dbReference>
<evidence type="ECO:0000313" key="13">
    <source>
        <dbReference type="Proteomes" id="UP000006727"/>
    </source>
</evidence>
<dbReference type="RefSeq" id="XP_024380140.1">
    <property type="nucleotide sequence ID" value="XM_024524372.2"/>
</dbReference>
<feature type="binding site" evidence="7">
    <location>
        <begin position="227"/>
        <end position="234"/>
    </location>
    <ligand>
        <name>ATP</name>
        <dbReference type="ChEBI" id="CHEBI:30616"/>
    </ligand>
</feature>
<dbReference type="Gene3D" id="3.40.850.10">
    <property type="entry name" value="Kinesin motor domain"/>
    <property type="match status" value="1"/>
</dbReference>
<dbReference type="GO" id="GO:0005737">
    <property type="term" value="C:cytoplasm"/>
    <property type="evidence" value="ECO:0000318"/>
    <property type="project" value="GO_Central"/>
</dbReference>
<evidence type="ECO:0000256" key="9">
    <source>
        <dbReference type="SAM" id="MobiDB-lite"/>
    </source>
</evidence>
<dbReference type="RefSeq" id="XP_024380149.1">
    <property type="nucleotide sequence ID" value="XM_024524381.2"/>
</dbReference>
<dbReference type="InterPro" id="IPR027417">
    <property type="entry name" value="P-loop_NTPase"/>
</dbReference>
<feature type="compositionally biased region" description="Polar residues" evidence="9">
    <location>
        <begin position="721"/>
        <end position="730"/>
    </location>
</feature>
<feature type="coiled-coil region" evidence="8">
    <location>
        <begin position="495"/>
        <end position="522"/>
    </location>
</feature>
<comment type="similarity">
    <text evidence="6">Belongs to the TRAFAC class myosin-kinesin ATPase superfamily. Kinesin family. KIN-12 subfamily.</text>
</comment>
<dbReference type="EnsemblPlants" id="Pp3c7_19554V3.4">
    <property type="protein sequence ID" value="Pp3c7_19554V3.4"/>
    <property type="gene ID" value="Pp3c7_19554"/>
</dbReference>
<dbReference type="KEGG" id="ppp:112284511"/>
<dbReference type="RefSeq" id="XP_024380135.1">
    <property type="nucleotide sequence ID" value="XM_024524367.2"/>
</dbReference>
<dbReference type="GO" id="GO:0005871">
    <property type="term" value="C:kinesin complex"/>
    <property type="evidence" value="ECO:0000318"/>
    <property type="project" value="GO_Central"/>
</dbReference>
<dbReference type="Gramene" id="Pp3c7_19550V3.1">
    <property type="protein sequence ID" value="Pp3c7_19550V3.1"/>
    <property type="gene ID" value="Pp3c7_19550"/>
</dbReference>
<sequence>MKGKTGGSRGREPPQFERDPFGLGLRQKIVPIVETPTKRRGRNNGENVAFDGTANVETPQTKPSWASKGSRTPVKDTVVLSPALVAKGPKPSPARNVFPSNEHPEANAQIATGAGPEQENGSKRKLSWEAHTGPSEGVANPSSVDPSDSGVKVIVRMRPLNKKEAAEEATNIVQKLSGDSLSLGDQQFTFDSVAGETESQEAVFEMVGRPMVENCLAGFNSSIFAYGQTGSGKTHTMWGILPTSGTDASVTEERGITPRVFEQLFSRIQQEERNNVEKQLRYQCRCSFLEIYNEQITDLLEPTQKNLLIREDTKTGVYVEGLTEEYVSNMDDVISLLVRGSANRRVGSTAMNNESSRSHSVFTFVIESRSKSVAEGVSSVRTSRMNLVDLAGSERQKQTGAAGDRLKEAGNINKSLSQLGNVINILAEVAQSGKHRHIPYRSSRLTFLLQESLGGNAKLAMICAISPASSCRTETLSTLRFAQRAKAIQNKAVVNEELGNDVNLLREQIRQLKDELMRMKCNSIQTEGSAGGLSSGWNARRSYNLLRLSLGQPMTIAPNEIKETDMPLEEKIGEDDSVDVSADGSSASDVEAKELSMKTELNTEETADWSSKLGSVDGSSEKEEPISESSAQPELQEPTSNLVAPTMSVSPRVKEGKKEEFGVGITFGLPKSPLGLRSSKAFSSSTDQLAASLNRGVEILENQRRQSLSRQSRRFSGMRFSFQNGESPSSPKRESPVRIRNNGLGNSTSVPGTGEFPCPSEHEDMVVMSHSIMLGSPSPGELSPLPEITQEDWKIAPYTPPPQTQHAQNTEALLAGALRREKIAEETIAQQAADLEQLTRLVRQYKVERECNAIIQQSREEKIARMESLVDGVLPKEDYYTDELAALQLEYKMLQEKFIHHPELAAAKAEQDLLRHELHRCKVLCDLDERENLQQDILQLRNQVHHYIEHGAPGSMKQRHPSLTSTHGARLSYSPVKAMSLTAVPETMPSCESALSMHVDDQPPASIAEEHVADILEQERRKWDEREIELVTMVQGLREECDHHMMLAEKRRKELEGEKRCTQEMHEALQMAITGHARILDQYAELQEKHILLLANIRKIRDSVVEYKKEGKSSGLICVEEQWFSIQASQIAYYKVEQERLKEHIRELQAQLDDTADAVQAAGELVVRLKESERAANLATEIAPEINSDYNACRNLNGDVEYPIAA</sequence>
<dbReference type="RefSeq" id="XP_024380132.1">
    <property type="nucleotide sequence ID" value="XM_024524364.2"/>
</dbReference>
<feature type="compositionally biased region" description="Basic and acidic residues" evidence="9">
    <location>
        <begin position="9"/>
        <end position="20"/>
    </location>
</feature>
<dbReference type="PANTHER" id="PTHR37739">
    <property type="entry name" value="KINESIN-LIKE PROTEIN KIN-12D"/>
    <property type="match status" value="1"/>
</dbReference>
<evidence type="ECO:0000256" key="4">
    <source>
        <dbReference type="ARBA" id="ARBA00023054"/>
    </source>
</evidence>
<dbReference type="EMBL" id="ABEU02000007">
    <property type="protein sequence ID" value="PNR51390.1"/>
    <property type="molecule type" value="Genomic_DNA"/>
</dbReference>
<protein>
    <recommendedName>
        <fullName evidence="10">Kinesin motor domain-containing protein</fullName>
    </recommendedName>
</protein>
<proteinExistence type="inferred from homology"/>
<gene>
    <name evidence="12" type="primary">LOC112284511</name>
    <name evidence="11" type="ORF">PHYPA_010577</name>
</gene>
<feature type="compositionally biased region" description="Polar residues" evidence="9">
    <location>
        <begin position="55"/>
        <end position="70"/>
    </location>
</feature>
<dbReference type="PRINTS" id="PR00380">
    <property type="entry name" value="KINESINHEAVY"/>
</dbReference>
<dbReference type="STRING" id="3218.A0A2K1KC89"/>
<feature type="region of interest" description="Disordered" evidence="9">
    <location>
        <begin position="704"/>
        <end position="760"/>
    </location>
</feature>
<dbReference type="PaxDb" id="3218-PP1S2_476V6.1"/>
<dbReference type="OrthoDB" id="3176171at2759"/>
<dbReference type="RefSeq" id="XP_024380146.1">
    <property type="nucleotide sequence ID" value="XM_024524378.2"/>
</dbReference>
<keyword evidence="1" id="KW-0493">Microtubule</keyword>
<dbReference type="RefSeq" id="XP_024380147.1">
    <property type="nucleotide sequence ID" value="XM_024524379.2"/>
</dbReference>
<dbReference type="Gramene" id="Pp3c7_19554V3.2">
    <property type="protein sequence ID" value="Pp3c7_19554V3.2"/>
    <property type="gene ID" value="Pp3c7_19554"/>
</dbReference>
<organism evidence="11">
    <name type="scientific">Physcomitrium patens</name>
    <name type="common">Spreading-leaved earth moss</name>
    <name type="synonym">Physcomitrella patens</name>
    <dbReference type="NCBI Taxonomy" id="3218"/>
    <lineage>
        <taxon>Eukaryota</taxon>
        <taxon>Viridiplantae</taxon>
        <taxon>Streptophyta</taxon>
        <taxon>Embryophyta</taxon>
        <taxon>Bryophyta</taxon>
        <taxon>Bryophytina</taxon>
        <taxon>Bryopsida</taxon>
        <taxon>Funariidae</taxon>
        <taxon>Funariales</taxon>
        <taxon>Funariaceae</taxon>
        <taxon>Physcomitrium</taxon>
    </lineage>
</organism>
<keyword evidence="4 8" id="KW-0175">Coiled coil</keyword>
<dbReference type="RefSeq" id="XP_024380142.1">
    <property type="nucleotide sequence ID" value="XM_024524374.2"/>
</dbReference>
<evidence type="ECO:0000256" key="3">
    <source>
        <dbReference type="ARBA" id="ARBA00022840"/>
    </source>
</evidence>
<dbReference type="PROSITE" id="PS50067">
    <property type="entry name" value="KINESIN_MOTOR_2"/>
    <property type="match status" value="1"/>
</dbReference>
<dbReference type="RefSeq" id="XP_024380139.1">
    <property type="nucleotide sequence ID" value="XM_024524371.2"/>
</dbReference>
<keyword evidence="5 7" id="KW-0505">Motor protein</keyword>
<dbReference type="EnsemblPlants" id="Pp3c7_19554V3.5">
    <property type="protein sequence ID" value="Pp3c7_19554V3.5"/>
    <property type="gene ID" value="Pp3c7_19554"/>
</dbReference>
<evidence type="ECO:0000256" key="6">
    <source>
        <dbReference type="ARBA" id="ARBA00034488"/>
    </source>
</evidence>
<dbReference type="RefSeq" id="XP_024380134.1">
    <property type="nucleotide sequence ID" value="XM_024524366.2"/>
</dbReference>
<reference evidence="11 13" key="1">
    <citation type="journal article" date="2008" name="Science">
        <title>The Physcomitrella genome reveals evolutionary insights into the conquest of land by plants.</title>
        <authorList>
            <person name="Rensing S."/>
            <person name="Lang D."/>
            <person name="Zimmer A."/>
            <person name="Terry A."/>
            <person name="Salamov A."/>
            <person name="Shapiro H."/>
            <person name="Nishiyama T."/>
            <person name="Perroud P.-F."/>
            <person name="Lindquist E."/>
            <person name="Kamisugi Y."/>
            <person name="Tanahashi T."/>
            <person name="Sakakibara K."/>
            <person name="Fujita T."/>
            <person name="Oishi K."/>
            <person name="Shin-I T."/>
            <person name="Kuroki Y."/>
            <person name="Toyoda A."/>
            <person name="Suzuki Y."/>
            <person name="Hashimoto A."/>
            <person name="Yamaguchi K."/>
            <person name="Sugano A."/>
            <person name="Kohara Y."/>
            <person name="Fujiyama A."/>
            <person name="Anterola A."/>
            <person name="Aoki S."/>
            <person name="Ashton N."/>
            <person name="Barbazuk W.B."/>
            <person name="Barker E."/>
            <person name="Bennetzen J."/>
            <person name="Bezanilla M."/>
            <person name="Blankenship R."/>
            <person name="Cho S.H."/>
            <person name="Dutcher S."/>
            <person name="Estelle M."/>
            <person name="Fawcett J.A."/>
            <person name="Gundlach H."/>
            <person name="Hanada K."/>
            <person name="Heyl A."/>
            <person name="Hicks K.A."/>
            <person name="Hugh J."/>
            <person name="Lohr M."/>
            <person name="Mayer K."/>
            <person name="Melkozernov A."/>
            <person name="Murata T."/>
            <person name="Nelson D."/>
            <person name="Pils B."/>
            <person name="Prigge M."/>
            <person name="Reiss B."/>
            <person name="Renner T."/>
            <person name="Rombauts S."/>
            <person name="Rushton P."/>
            <person name="Sanderfoot A."/>
            <person name="Schween G."/>
            <person name="Shiu S.-H."/>
            <person name="Stueber K."/>
            <person name="Theodoulou F.L."/>
            <person name="Tu H."/>
            <person name="Van de Peer Y."/>
            <person name="Verrier P.J."/>
            <person name="Waters E."/>
            <person name="Wood A."/>
            <person name="Yang L."/>
            <person name="Cove D."/>
            <person name="Cuming A."/>
            <person name="Hasebe M."/>
            <person name="Lucas S."/>
            <person name="Mishler D.B."/>
            <person name="Reski R."/>
            <person name="Grigoriev I."/>
            <person name="Quatrano R.S."/>
            <person name="Boore J.L."/>
        </authorList>
    </citation>
    <scope>NUCLEOTIDE SEQUENCE [LARGE SCALE GENOMIC DNA]</scope>
    <source>
        <strain evidence="12 13">cv. Gransden 2004</strain>
    </source>
</reference>
<reference evidence="12" key="3">
    <citation type="submission" date="2020-12" db="UniProtKB">
        <authorList>
            <consortium name="EnsemblPlants"/>
        </authorList>
    </citation>
    <scope>IDENTIFICATION</scope>
</reference>
<feature type="region of interest" description="Disordered" evidence="9">
    <location>
        <begin position="1"/>
        <end position="74"/>
    </location>
</feature>
<dbReference type="RefSeq" id="XP_024380141.1">
    <property type="nucleotide sequence ID" value="XM_024524373.2"/>
</dbReference>
<evidence type="ECO:0000313" key="11">
    <source>
        <dbReference type="EMBL" id="PNR51390.1"/>
    </source>
</evidence>
<evidence type="ECO:0000256" key="1">
    <source>
        <dbReference type="ARBA" id="ARBA00022701"/>
    </source>
</evidence>
<feature type="coiled-coil region" evidence="8">
    <location>
        <begin position="1131"/>
        <end position="1165"/>
    </location>
</feature>
<feature type="compositionally biased region" description="Polar residues" evidence="9">
    <location>
        <begin position="631"/>
        <end position="649"/>
    </location>
</feature>
<evidence type="ECO:0000256" key="7">
    <source>
        <dbReference type="PROSITE-ProRule" id="PRU00283"/>
    </source>
</evidence>
<dbReference type="Gramene" id="Pp3c7_19554V3.3">
    <property type="protein sequence ID" value="Pp3c7_19554V3.3"/>
    <property type="gene ID" value="Pp3c7_19554"/>
</dbReference>
<dbReference type="Pfam" id="PF00225">
    <property type="entry name" value="Kinesin"/>
    <property type="match status" value="1"/>
</dbReference>
<evidence type="ECO:0000256" key="8">
    <source>
        <dbReference type="SAM" id="Coils"/>
    </source>
</evidence>
<dbReference type="Gramene" id="Pp3c7_19554V3.6">
    <property type="protein sequence ID" value="Pp3c7_19554V3.6"/>
    <property type="gene ID" value="Pp3c7_19554"/>
</dbReference>
<dbReference type="EnsemblPlants" id="Pp3c7_19554V3.6">
    <property type="protein sequence ID" value="Pp3c7_19554V3.6"/>
    <property type="gene ID" value="Pp3c7_19554"/>
</dbReference>
<keyword evidence="13" id="KW-1185">Reference proteome</keyword>
<dbReference type="FunFam" id="3.40.850.10:FF:000052">
    <property type="entry name" value="Kinesin-like protein KIN-12F"/>
    <property type="match status" value="1"/>
</dbReference>
<dbReference type="RefSeq" id="XP_024380145.1">
    <property type="nucleotide sequence ID" value="XM_024524377.2"/>
</dbReference>
<name>A0A2K1KC89_PHYPA</name>
<dbReference type="GO" id="GO:0009524">
    <property type="term" value="C:phragmoplast"/>
    <property type="evidence" value="ECO:0007669"/>
    <property type="project" value="UniProtKB-ARBA"/>
</dbReference>
<evidence type="ECO:0000256" key="5">
    <source>
        <dbReference type="ARBA" id="ARBA00023175"/>
    </source>
</evidence>
<dbReference type="RefSeq" id="XP_024380138.1">
    <property type="nucleotide sequence ID" value="XM_024524370.2"/>
</dbReference>
<dbReference type="GO" id="GO:0003777">
    <property type="term" value="F:microtubule motor activity"/>
    <property type="evidence" value="ECO:0000318"/>
    <property type="project" value="GO_Central"/>
</dbReference>
<dbReference type="SMART" id="SM00129">
    <property type="entry name" value="KISc"/>
    <property type="match status" value="1"/>
</dbReference>
<dbReference type="RefSeq" id="XP_024380136.1">
    <property type="nucleotide sequence ID" value="XM_024524368.2"/>
</dbReference>
<dbReference type="SUPFAM" id="SSF52540">
    <property type="entry name" value="P-loop containing nucleoside triphosphate hydrolases"/>
    <property type="match status" value="1"/>
</dbReference>
<evidence type="ECO:0000259" key="10">
    <source>
        <dbReference type="PROSITE" id="PS50067"/>
    </source>
</evidence>
<dbReference type="GeneID" id="112284511"/>
<dbReference type="EnsemblPlants" id="Pp3c7_19554V3.1">
    <property type="protein sequence ID" value="Pp3c7_19554V3.1"/>
    <property type="gene ID" value="Pp3c7_19554"/>
</dbReference>
<dbReference type="Proteomes" id="UP000006727">
    <property type="component" value="Chromosome 7"/>
</dbReference>
<feature type="region of interest" description="Disordered" evidence="9">
    <location>
        <begin position="131"/>
        <end position="150"/>
    </location>
</feature>
<feature type="domain" description="Kinesin motor" evidence="10">
    <location>
        <begin position="150"/>
        <end position="488"/>
    </location>
</feature>
<dbReference type="GO" id="GO:0005874">
    <property type="term" value="C:microtubule"/>
    <property type="evidence" value="ECO:0000318"/>
    <property type="project" value="GO_Central"/>
</dbReference>
<dbReference type="GO" id="GO:0007018">
    <property type="term" value="P:microtubule-based movement"/>
    <property type="evidence" value="ECO:0000318"/>
    <property type="project" value="GO_Central"/>
</dbReference>
<dbReference type="Gramene" id="Pp3c7_19554V3.1">
    <property type="protein sequence ID" value="Pp3c7_19554V3.1"/>
    <property type="gene ID" value="Pp3c7_19554"/>
</dbReference>
<dbReference type="EnsemblPlants" id="Pp3c7_19554V3.3">
    <property type="protein sequence ID" value="Pp3c7_19554V3.3"/>
    <property type="gene ID" value="Pp3c7_19554"/>
</dbReference>